<dbReference type="PROSITE" id="PS51257">
    <property type="entry name" value="PROKAR_LIPOPROTEIN"/>
    <property type="match status" value="1"/>
</dbReference>
<evidence type="ECO:0000256" key="2">
    <source>
        <dbReference type="SAM" id="SignalP"/>
    </source>
</evidence>
<dbReference type="EMBL" id="ACIL03000021">
    <property type="protein sequence ID" value="ESL01691.1"/>
    <property type="molecule type" value="Genomic_DNA"/>
</dbReference>
<dbReference type="PANTHER" id="PTHR43649">
    <property type="entry name" value="ARABINOSE-BINDING PROTEIN-RELATED"/>
    <property type="match status" value="1"/>
</dbReference>
<protein>
    <submittedName>
        <fullName evidence="3">Carbohydrate ABC transporter, carbohydrate-binding protein</fullName>
    </submittedName>
</protein>
<comment type="caution">
    <text evidence="3">The sequence shown here is derived from an EMBL/GenBank/DDBJ whole genome shotgun (WGS) entry which is preliminary data.</text>
</comment>
<evidence type="ECO:0000313" key="4">
    <source>
        <dbReference type="Proteomes" id="UP000018227"/>
    </source>
</evidence>
<dbReference type="Pfam" id="PF01547">
    <property type="entry name" value="SBP_bac_1"/>
    <property type="match status" value="1"/>
</dbReference>
<reference evidence="3 4" key="1">
    <citation type="submission" date="2013-06" db="EMBL/GenBank/DDBJ databases">
        <authorList>
            <person name="Weinstock G."/>
            <person name="Sodergren E."/>
            <person name="Clifton S."/>
            <person name="Fulton L."/>
            <person name="Fulton B."/>
            <person name="Courtney L."/>
            <person name="Fronick C."/>
            <person name="Harrison M."/>
            <person name="Strong C."/>
            <person name="Farmer C."/>
            <person name="Delahaunty K."/>
            <person name="Markovic C."/>
            <person name="Hall O."/>
            <person name="Minx P."/>
            <person name="Tomlinson C."/>
            <person name="Mitreva M."/>
            <person name="Nelson J."/>
            <person name="Hou S."/>
            <person name="Wollam A."/>
            <person name="Pepin K.H."/>
            <person name="Johnson M."/>
            <person name="Bhonagiri V."/>
            <person name="Nash W.E."/>
            <person name="Warren W."/>
            <person name="Chinwalla A."/>
            <person name="Mardis E.R."/>
            <person name="Wilson R.K."/>
        </authorList>
    </citation>
    <scope>NUCLEOTIDE SEQUENCE [LARGE SCALE GENOMIC DNA]</scope>
    <source>
        <strain evidence="3 4">ATCC 51271</strain>
    </source>
</reference>
<accession>V2Y1X4</accession>
<dbReference type="eggNOG" id="COG1653">
    <property type="taxonomic scope" value="Bacteria"/>
</dbReference>
<dbReference type="RefSeq" id="WP_023356090.1">
    <property type="nucleotide sequence ID" value="NZ_KI535371.1"/>
</dbReference>
<sequence>MKIKRMLALALSLTMVGASLAGCGTKTEGTGSKSAGSKAASTSSMKASTASTTSSAKSASTASETKTGGTLKLAAFEGGNGAEIWNQIKAAFEAETGATVDLHLSSELDKDLTKSFQNGDIPDVVYYNMGQKSGFTETMLKEKAIADITDVFDDELKSRLVGGITENATAQPYADGKIYLAPWTYVPTGFWYNADLIGEGKKYKLPTTWDEFFALGDQAKKDGIALFTYPTSGYFDCSMYQMLAQSGGMEYYNKAVNYDPATWTSKEGKQVVDTIAKLASKDYTWSDTVANANADGGFKKNQQAVIDGKALFMPNGNWVIGEMAASTPKDFHWAMMAQPKFSADQKTHVYTYTEQIWIPKDAANMDLAKQFIKFMYSDKVVELMLANKSVNKETKEETPAPIISPVKGASDKLEAGPVKDSYTLTSADGTEAVAGVWATTKPINGFDMKATVYGAIDSLNTGELTAEKYQAQLVEAWAKLLENLDR</sequence>
<dbReference type="InterPro" id="IPR050490">
    <property type="entry name" value="Bact_solute-bd_prot1"/>
</dbReference>
<dbReference type="InterPro" id="IPR022387">
    <property type="entry name" value="Bind_CPR0540"/>
</dbReference>
<organism evidence="3 4">
    <name type="scientific">Catonella morbi ATCC 51271</name>
    <dbReference type="NCBI Taxonomy" id="592026"/>
    <lineage>
        <taxon>Bacteria</taxon>
        <taxon>Bacillati</taxon>
        <taxon>Bacillota</taxon>
        <taxon>Clostridia</taxon>
        <taxon>Lachnospirales</taxon>
        <taxon>Lachnospiraceae</taxon>
        <taxon>Catonella</taxon>
    </lineage>
</organism>
<dbReference type="InterPro" id="IPR006059">
    <property type="entry name" value="SBP"/>
</dbReference>
<dbReference type="OrthoDB" id="94797at2"/>
<name>V2Y1X4_9FIRM</name>
<proteinExistence type="predicted"/>
<feature type="signal peptide" evidence="2">
    <location>
        <begin position="1"/>
        <end position="21"/>
    </location>
</feature>
<evidence type="ECO:0000256" key="1">
    <source>
        <dbReference type="SAM" id="MobiDB-lite"/>
    </source>
</evidence>
<dbReference type="HOGENOM" id="CLU_047233_0_0_9"/>
<dbReference type="STRING" id="592026.GCWU0000282_003252"/>
<dbReference type="NCBIfam" id="TIGR03850">
    <property type="entry name" value="bind_CPR_0540"/>
    <property type="match status" value="1"/>
</dbReference>
<dbReference type="Gene3D" id="3.40.190.10">
    <property type="entry name" value="Periplasmic binding protein-like II"/>
    <property type="match status" value="1"/>
</dbReference>
<feature type="chain" id="PRO_5039420292" evidence="2">
    <location>
        <begin position="22"/>
        <end position="486"/>
    </location>
</feature>
<feature type="region of interest" description="Disordered" evidence="1">
    <location>
        <begin position="26"/>
        <end position="63"/>
    </location>
</feature>
<dbReference type="SUPFAM" id="SSF53850">
    <property type="entry name" value="Periplasmic binding protein-like II"/>
    <property type="match status" value="1"/>
</dbReference>
<keyword evidence="2" id="KW-0732">Signal</keyword>
<dbReference type="Proteomes" id="UP000018227">
    <property type="component" value="Unassembled WGS sequence"/>
</dbReference>
<dbReference type="PANTHER" id="PTHR43649:SF12">
    <property type="entry name" value="DIACETYLCHITOBIOSE BINDING PROTEIN DASA"/>
    <property type="match status" value="1"/>
</dbReference>
<keyword evidence="4" id="KW-1185">Reference proteome</keyword>
<evidence type="ECO:0000313" key="3">
    <source>
        <dbReference type="EMBL" id="ESL01691.1"/>
    </source>
</evidence>
<dbReference type="AlphaFoldDB" id="V2Y1X4"/>
<gene>
    <name evidence="3" type="ORF">GCWU0000282_003252</name>
</gene>